<keyword evidence="4 9" id="KW-0812">Transmembrane</keyword>
<dbReference type="NCBIfam" id="TIGR02970">
    <property type="entry name" value="succ_dehyd_cytB"/>
    <property type="match status" value="1"/>
</dbReference>
<dbReference type="InterPro" id="IPR014314">
    <property type="entry name" value="Succ_DH_cytb556"/>
</dbReference>
<evidence type="ECO:0000256" key="8">
    <source>
        <dbReference type="ARBA" id="ARBA00023136"/>
    </source>
</evidence>
<evidence type="ECO:0000256" key="2">
    <source>
        <dbReference type="ARBA" id="ARBA00005163"/>
    </source>
</evidence>
<comment type="pathway">
    <text evidence="2">Carbohydrate metabolism; tricarboxylic acid cycle.</text>
</comment>
<keyword evidence="6 9" id="KW-1133">Transmembrane helix</keyword>
<feature type="transmembrane region" description="Helical" evidence="9">
    <location>
        <begin position="85"/>
        <end position="105"/>
    </location>
</feature>
<dbReference type="PROSITE" id="PS01000">
    <property type="entry name" value="SDH_CYT_1"/>
    <property type="match status" value="1"/>
</dbReference>
<dbReference type="GeneID" id="118276274"/>
<dbReference type="SUPFAM" id="SSF81343">
    <property type="entry name" value="Fumarate reductase respiratory complex transmembrane subunits"/>
    <property type="match status" value="1"/>
</dbReference>
<proteinExistence type="predicted"/>
<keyword evidence="11" id="KW-1185">Reference proteome</keyword>
<organism evidence="10">
    <name type="scientific">Spodoptera frugiperda</name>
    <name type="common">Fall armyworm</name>
    <dbReference type="NCBI Taxonomy" id="7108"/>
    <lineage>
        <taxon>Eukaryota</taxon>
        <taxon>Metazoa</taxon>
        <taxon>Ecdysozoa</taxon>
        <taxon>Arthropoda</taxon>
        <taxon>Hexapoda</taxon>
        <taxon>Insecta</taxon>
        <taxon>Pterygota</taxon>
        <taxon>Neoptera</taxon>
        <taxon>Endopterygota</taxon>
        <taxon>Lepidoptera</taxon>
        <taxon>Glossata</taxon>
        <taxon>Ditrysia</taxon>
        <taxon>Noctuoidea</taxon>
        <taxon>Noctuidae</taxon>
        <taxon>Amphipyrinae</taxon>
        <taxon>Spodoptera</taxon>
    </lineage>
</organism>
<evidence type="ECO:0000313" key="10">
    <source>
        <dbReference type="EMBL" id="SOQ35334.1"/>
    </source>
</evidence>
<evidence type="ECO:0000313" key="12">
    <source>
        <dbReference type="RefSeq" id="XP_035450420.1"/>
    </source>
</evidence>
<dbReference type="GO" id="GO:0009055">
    <property type="term" value="F:electron transfer activity"/>
    <property type="evidence" value="ECO:0007669"/>
    <property type="project" value="InterPro"/>
</dbReference>
<dbReference type="AlphaFoldDB" id="A0A2H1V4Y9"/>
<evidence type="ECO:0000256" key="5">
    <source>
        <dbReference type="ARBA" id="ARBA00022723"/>
    </source>
</evidence>
<dbReference type="Pfam" id="PF01127">
    <property type="entry name" value="Sdh_cyt"/>
    <property type="match status" value="1"/>
</dbReference>
<dbReference type="CDD" id="cd03499">
    <property type="entry name" value="SQR_TypeC_SdhC"/>
    <property type="match status" value="1"/>
</dbReference>
<keyword evidence="5" id="KW-0479">Metal-binding</keyword>
<reference evidence="10" key="1">
    <citation type="submission" date="2016-07" db="EMBL/GenBank/DDBJ databases">
        <authorList>
            <person name="Bretaudeau A."/>
        </authorList>
    </citation>
    <scope>NUCLEOTIDE SEQUENCE</scope>
    <source>
        <strain evidence="10">Rice</strain>
        <tissue evidence="10">Whole body</tissue>
    </source>
</reference>
<dbReference type="GO" id="GO:0006099">
    <property type="term" value="P:tricarboxylic acid cycle"/>
    <property type="evidence" value="ECO:0007669"/>
    <property type="project" value="InterPro"/>
</dbReference>
<evidence type="ECO:0000256" key="4">
    <source>
        <dbReference type="ARBA" id="ARBA00022692"/>
    </source>
</evidence>
<keyword evidence="8 9" id="KW-0472">Membrane</keyword>
<accession>A0A2H1V4Y9</accession>
<sequence length="181" mass="19538">MAFFNCGRLGSRSLLASINKVPSVLGSVNYAQAAAGAPKIVFKKFEPPQIEHHDDRNARLKRPMSPHLSIYAPQLTSILSVTHRATGMILSGYFGVLGIGALVLPHDISHYIAIIENLNLSPATLFVAKFLLAAPVGYHFANGIRHLVWDMAKGLTIKEVYSSGYAMLGLTIAITVLLASL</sequence>
<evidence type="ECO:0000256" key="9">
    <source>
        <dbReference type="SAM" id="Phobius"/>
    </source>
</evidence>
<dbReference type="PROSITE" id="PS01001">
    <property type="entry name" value="SDH_CYT_2"/>
    <property type="match status" value="1"/>
</dbReference>
<keyword evidence="7" id="KW-0408">Iron</keyword>
<dbReference type="RefSeq" id="XP_035450420.1">
    <property type="nucleotide sequence ID" value="XM_035594527.2"/>
</dbReference>
<dbReference type="GO" id="GO:0006121">
    <property type="term" value="P:mitochondrial electron transport, succinate to ubiquinone"/>
    <property type="evidence" value="ECO:0007669"/>
    <property type="project" value="UniProtKB-ARBA"/>
</dbReference>
<dbReference type="Gene3D" id="1.20.1300.10">
    <property type="entry name" value="Fumarate reductase/succinate dehydrogenase, transmembrane subunit"/>
    <property type="match status" value="1"/>
</dbReference>
<evidence type="ECO:0000256" key="1">
    <source>
        <dbReference type="ARBA" id="ARBA00004141"/>
    </source>
</evidence>
<dbReference type="InterPro" id="IPR034804">
    <property type="entry name" value="SQR/QFR_C/D"/>
</dbReference>
<dbReference type="GO" id="GO:0005739">
    <property type="term" value="C:mitochondrion"/>
    <property type="evidence" value="ECO:0007669"/>
    <property type="project" value="GOC"/>
</dbReference>
<name>A0A2H1V4Y9_SPOFR</name>
<dbReference type="InterPro" id="IPR000701">
    <property type="entry name" value="SuccDH_FuR_B_TM-su"/>
</dbReference>
<feature type="transmembrane region" description="Helical" evidence="9">
    <location>
        <begin position="160"/>
        <end position="179"/>
    </location>
</feature>
<dbReference type="OrthoDB" id="588261at2759"/>
<evidence type="ECO:0000256" key="3">
    <source>
        <dbReference type="ARBA" id="ARBA00022617"/>
    </source>
</evidence>
<comment type="subcellular location">
    <subcellularLocation>
        <location evidence="1">Membrane</location>
        <topology evidence="1">Multi-pass membrane protein</topology>
    </subcellularLocation>
</comment>
<dbReference type="EMBL" id="ODYU01000477">
    <property type="protein sequence ID" value="SOQ35334.1"/>
    <property type="molecule type" value="Genomic_DNA"/>
</dbReference>
<evidence type="ECO:0000256" key="7">
    <source>
        <dbReference type="ARBA" id="ARBA00023004"/>
    </source>
</evidence>
<dbReference type="PANTHER" id="PTHR10978">
    <property type="entry name" value="SUCCINATE DEHYDROGENASE CYTOCHROME B560 SUBUNIT"/>
    <property type="match status" value="1"/>
</dbReference>
<keyword evidence="3" id="KW-0349">Heme</keyword>
<gene>
    <name evidence="12" type="primary">LOC118276274</name>
    <name evidence="10" type="ORF">SFRICE_015359</name>
</gene>
<evidence type="ECO:0000256" key="6">
    <source>
        <dbReference type="ARBA" id="ARBA00022989"/>
    </source>
</evidence>
<protein>
    <submittedName>
        <fullName evidence="10">SFRICE_015359</fullName>
    </submittedName>
    <submittedName>
        <fullName evidence="12">Succinate dehydrogenase cytochrome b560 subunit, mitochondrial</fullName>
    </submittedName>
</protein>
<dbReference type="GO" id="GO:0046872">
    <property type="term" value="F:metal ion binding"/>
    <property type="evidence" value="ECO:0007669"/>
    <property type="project" value="UniProtKB-KW"/>
</dbReference>
<dbReference type="InterPro" id="IPR018495">
    <property type="entry name" value="Succ_DH_cyt_bsu_CS"/>
</dbReference>
<evidence type="ECO:0000313" key="11">
    <source>
        <dbReference type="Proteomes" id="UP000829999"/>
    </source>
</evidence>
<reference evidence="12" key="2">
    <citation type="submission" date="2025-04" db="UniProtKB">
        <authorList>
            <consortium name="RefSeq"/>
        </authorList>
    </citation>
    <scope>IDENTIFICATION</scope>
    <source>
        <tissue evidence="12">Whole larval tissue</tissue>
    </source>
</reference>
<dbReference type="GO" id="GO:0016020">
    <property type="term" value="C:membrane"/>
    <property type="evidence" value="ECO:0007669"/>
    <property type="project" value="UniProtKB-SubCell"/>
</dbReference>
<feature type="transmembrane region" description="Helical" evidence="9">
    <location>
        <begin position="117"/>
        <end position="140"/>
    </location>
</feature>
<dbReference type="Proteomes" id="UP000829999">
    <property type="component" value="Chromosome 31"/>
</dbReference>
<dbReference type="FunFam" id="1.20.1300.10:FF:000011">
    <property type="entry name" value="Succinate dehydrogenase cytochrome b560 subunit"/>
    <property type="match status" value="1"/>
</dbReference>
<dbReference type="PANTHER" id="PTHR10978:SF5">
    <property type="entry name" value="SUCCINATE DEHYDROGENASE CYTOCHROME B560 SUBUNIT, MITOCHONDRIAL"/>
    <property type="match status" value="1"/>
</dbReference>